<feature type="transmembrane region" description="Helical" evidence="7">
    <location>
        <begin position="182"/>
        <end position="204"/>
    </location>
</feature>
<comment type="caution">
    <text evidence="8">The sequence shown here is derived from an EMBL/GenBank/DDBJ whole genome shotgun (WGS) entry which is preliminary data.</text>
</comment>
<dbReference type="Pfam" id="PF02653">
    <property type="entry name" value="BPD_transp_2"/>
    <property type="match status" value="1"/>
</dbReference>
<keyword evidence="5 7" id="KW-0472">Membrane</keyword>
<feature type="transmembrane region" description="Helical" evidence="7">
    <location>
        <begin position="34"/>
        <end position="53"/>
    </location>
</feature>
<feature type="transmembrane region" description="Helical" evidence="7">
    <location>
        <begin position="144"/>
        <end position="162"/>
    </location>
</feature>
<evidence type="ECO:0000256" key="1">
    <source>
        <dbReference type="ARBA" id="ARBA00004651"/>
    </source>
</evidence>
<dbReference type="InterPro" id="IPR001851">
    <property type="entry name" value="ABC_transp_permease"/>
</dbReference>
<comment type="subcellular location">
    <subcellularLocation>
        <location evidence="1">Cell membrane</location>
        <topology evidence="1">Multi-pass membrane protein</topology>
    </subcellularLocation>
</comment>
<gene>
    <name evidence="8" type="ORF">M8330_09030</name>
</gene>
<feature type="transmembrane region" description="Helical" evidence="7">
    <location>
        <begin position="65"/>
        <end position="84"/>
    </location>
</feature>
<evidence type="ECO:0000256" key="3">
    <source>
        <dbReference type="ARBA" id="ARBA00022692"/>
    </source>
</evidence>
<evidence type="ECO:0000256" key="4">
    <source>
        <dbReference type="ARBA" id="ARBA00022989"/>
    </source>
</evidence>
<organism evidence="8 9">
    <name type="scientific">Nocardioides bruguierae</name>
    <dbReference type="NCBI Taxonomy" id="2945102"/>
    <lineage>
        <taxon>Bacteria</taxon>
        <taxon>Bacillati</taxon>
        <taxon>Actinomycetota</taxon>
        <taxon>Actinomycetes</taxon>
        <taxon>Propionibacteriales</taxon>
        <taxon>Nocardioidaceae</taxon>
        <taxon>Nocardioides</taxon>
    </lineage>
</organism>
<keyword evidence="2" id="KW-1003">Cell membrane</keyword>
<evidence type="ECO:0000256" key="7">
    <source>
        <dbReference type="SAM" id="Phobius"/>
    </source>
</evidence>
<dbReference type="GO" id="GO:0005886">
    <property type="term" value="C:plasma membrane"/>
    <property type="evidence" value="ECO:0007669"/>
    <property type="project" value="UniProtKB-SubCell"/>
</dbReference>
<sequence length="334" mass="33890">MTTVTHAASPTDESTQPSPPTTGWRTRLKDPGSWAEWAAPLGFLVMVLIFQSLNTTFLSLGNIEAMLAAAAILIVLATGQTFTVATGGIDLAVASTMTFSAIIFGTVFAAGAPVGVAMLASVAAGTGFGLVQGLFIGRGRITDFIVTLGGFSVASGLALVVSDGQPTTIIDRFLLRFATGSVWIIGYPVLVAVLVAVLAHVVLFHTRFGTHVLAAGGSEEAATATGISVARVKTAVYTISGSCAGIAGVLLVARIGADEPAANTQFLLNCVAAVVLGGVALVGGRATIVGPFFGALLLTGLTNGLTLVGVSQYYQPVAVGCVVVAAAFLSRYQK</sequence>
<feature type="compositionally biased region" description="Polar residues" evidence="6">
    <location>
        <begin position="1"/>
        <end position="24"/>
    </location>
</feature>
<feature type="region of interest" description="Disordered" evidence="6">
    <location>
        <begin position="1"/>
        <end position="27"/>
    </location>
</feature>
<accession>A0A9X2IEL8</accession>
<evidence type="ECO:0000256" key="6">
    <source>
        <dbReference type="SAM" id="MobiDB-lite"/>
    </source>
</evidence>
<dbReference type="GO" id="GO:0022857">
    <property type="term" value="F:transmembrane transporter activity"/>
    <property type="evidence" value="ECO:0007669"/>
    <property type="project" value="InterPro"/>
</dbReference>
<reference evidence="8" key="1">
    <citation type="submission" date="2022-05" db="EMBL/GenBank/DDBJ databases">
        <authorList>
            <person name="Tuo L."/>
        </authorList>
    </citation>
    <scope>NUCLEOTIDE SEQUENCE</scope>
    <source>
        <strain evidence="8">BSK12Z-4</strain>
    </source>
</reference>
<dbReference type="EMBL" id="JAMOIL010000010">
    <property type="protein sequence ID" value="MCM0620437.1"/>
    <property type="molecule type" value="Genomic_DNA"/>
</dbReference>
<protein>
    <submittedName>
        <fullName evidence="8">ABC transporter permease</fullName>
    </submittedName>
</protein>
<dbReference type="PANTHER" id="PTHR32196:SF72">
    <property type="entry name" value="RIBOSE IMPORT PERMEASE PROTEIN RBSC"/>
    <property type="match status" value="1"/>
</dbReference>
<dbReference type="AlphaFoldDB" id="A0A9X2IEL8"/>
<proteinExistence type="predicted"/>
<feature type="transmembrane region" description="Helical" evidence="7">
    <location>
        <begin position="235"/>
        <end position="256"/>
    </location>
</feature>
<dbReference type="PANTHER" id="PTHR32196">
    <property type="entry name" value="ABC TRANSPORTER PERMEASE PROTEIN YPHD-RELATED-RELATED"/>
    <property type="match status" value="1"/>
</dbReference>
<evidence type="ECO:0000256" key="2">
    <source>
        <dbReference type="ARBA" id="ARBA00022475"/>
    </source>
</evidence>
<feature type="transmembrane region" description="Helical" evidence="7">
    <location>
        <begin position="313"/>
        <end position="332"/>
    </location>
</feature>
<keyword evidence="4 7" id="KW-1133">Transmembrane helix</keyword>
<name>A0A9X2IEL8_9ACTN</name>
<dbReference type="CDD" id="cd06579">
    <property type="entry name" value="TM_PBP1_transp_AraH_like"/>
    <property type="match status" value="1"/>
</dbReference>
<evidence type="ECO:0000256" key="5">
    <source>
        <dbReference type="ARBA" id="ARBA00023136"/>
    </source>
</evidence>
<keyword evidence="3 7" id="KW-0812">Transmembrane</keyword>
<evidence type="ECO:0000313" key="9">
    <source>
        <dbReference type="Proteomes" id="UP001139485"/>
    </source>
</evidence>
<evidence type="ECO:0000313" key="8">
    <source>
        <dbReference type="EMBL" id="MCM0620437.1"/>
    </source>
</evidence>
<dbReference type="RefSeq" id="WP_250827063.1">
    <property type="nucleotide sequence ID" value="NZ_JAMOIL010000010.1"/>
</dbReference>
<dbReference type="Proteomes" id="UP001139485">
    <property type="component" value="Unassembled WGS sequence"/>
</dbReference>
<keyword evidence="9" id="KW-1185">Reference proteome</keyword>
<feature type="transmembrane region" description="Helical" evidence="7">
    <location>
        <begin position="262"/>
        <end position="282"/>
    </location>
</feature>